<sequence length="373" mass="39201">MTSLATRLPGPTQLVVGRRAAASCLPAFLPCGQSRSQGAAGAGTSRATVAAAAARNGKPWTPSPGSLPPLPYSVASVDDALASLDSTLPTTAPPLPVAGEEGALHCAQQSSRAPWWDELSSSESDSEHGLEPWRDDPYWTPDRPGLCGADGQEDGRSRRSDRRPAKAQRGPSTMATVTDPVTGVAFPAQQAFWKNGMLTCVGAGVRVKKVGFLSIKAYAVCQYIDIEAASAATSKPGCEAAAQQLLQGGAFTRVLQMHMVRDVTGDQFSQTLDEVMRPLMQGDSADLDAFCAFLSGHPLTTGTQITFMRHADGSLDVCVRAAGDTTPYNQLQPGLTITAPRLGDTLWSLFLAPKGPTPEARKAWLEAVAKLGA</sequence>
<feature type="region of interest" description="Disordered" evidence="1">
    <location>
        <begin position="85"/>
        <end position="178"/>
    </location>
</feature>
<dbReference type="InterPro" id="IPR016088">
    <property type="entry name" value="Chalcone_isomerase_3-sand"/>
</dbReference>
<protein>
    <submittedName>
        <fullName evidence="2">Chalcone isomerase</fullName>
    </submittedName>
</protein>
<dbReference type="PANTHER" id="PTHR47698">
    <property type="entry name" value="FATTY-ACID-BINDING PROTEIN 3, CHLOROPLASTIC"/>
    <property type="match status" value="1"/>
</dbReference>
<organism evidence="2 3">
    <name type="scientific">Chlorella sorokiniana</name>
    <name type="common">Freshwater green alga</name>
    <dbReference type="NCBI Taxonomy" id="3076"/>
    <lineage>
        <taxon>Eukaryota</taxon>
        <taxon>Viridiplantae</taxon>
        <taxon>Chlorophyta</taxon>
        <taxon>core chlorophytes</taxon>
        <taxon>Trebouxiophyceae</taxon>
        <taxon>Chlorellales</taxon>
        <taxon>Chlorellaceae</taxon>
        <taxon>Chlorella clade</taxon>
        <taxon>Chlorella</taxon>
    </lineage>
</organism>
<name>A0A2P6THC7_CHLSO</name>
<evidence type="ECO:0000313" key="3">
    <source>
        <dbReference type="Proteomes" id="UP000239899"/>
    </source>
</evidence>
<reference evidence="2 3" key="1">
    <citation type="journal article" date="2018" name="Plant J.">
        <title>Genome sequences of Chlorella sorokiniana UTEX 1602 and Micractinium conductrix SAG 241.80: implications to maltose excretion by a green alga.</title>
        <authorList>
            <person name="Arriola M.B."/>
            <person name="Velmurugan N."/>
            <person name="Zhang Y."/>
            <person name="Plunkett M.H."/>
            <person name="Hondzo H."/>
            <person name="Barney B.M."/>
        </authorList>
    </citation>
    <scope>NUCLEOTIDE SEQUENCE [LARGE SCALE GENOMIC DNA]</scope>
    <source>
        <strain evidence="3">UTEX 1602</strain>
    </source>
</reference>
<feature type="compositionally biased region" description="Basic and acidic residues" evidence="1">
    <location>
        <begin position="153"/>
        <end position="164"/>
    </location>
</feature>
<evidence type="ECO:0000313" key="2">
    <source>
        <dbReference type="EMBL" id="PRW33697.1"/>
    </source>
</evidence>
<dbReference type="Proteomes" id="UP000239899">
    <property type="component" value="Unassembled WGS sequence"/>
</dbReference>
<evidence type="ECO:0000256" key="1">
    <source>
        <dbReference type="SAM" id="MobiDB-lite"/>
    </source>
</evidence>
<gene>
    <name evidence="2" type="ORF">C2E21_7556</name>
</gene>
<proteinExistence type="predicted"/>
<dbReference type="GO" id="GO:0016872">
    <property type="term" value="F:intramolecular lyase activity"/>
    <property type="evidence" value="ECO:0007669"/>
    <property type="project" value="InterPro"/>
</dbReference>
<keyword evidence="2" id="KW-0413">Isomerase</keyword>
<dbReference type="OrthoDB" id="510825at2759"/>
<accession>A0A2P6THC7</accession>
<feature type="compositionally biased region" description="Basic and acidic residues" evidence="1">
    <location>
        <begin position="125"/>
        <end position="137"/>
    </location>
</feature>
<dbReference type="EMBL" id="LHPG02000016">
    <property type="protein sequence ID" value="PRW33697.1"/>
    <property type="molecule type" value="Genomic_DNA"/>
</dbReference>
<dbReference type="PANTHER" id="PTHR47698:SF2">
    <property type="entry name" value="FATTY-ACID-BINDING PROTEIN 3, CHLOROPLASTIC"/>
    <property type="match status" value="1"/>
</dbReference>
<comment type="caution">
    <text evidence="2">The sequence shown here is derived from an EMBL/GenBank/DDBJ whole genome shotgun (WGS) entry which is preliminary data.</text>
</comment>
<dbReference type="Gene3D" id="3.50.70.10">
    <property type="match status" value="1"/>
</dbReference>
<dbReference type="AlphaFoldDB" id="A0A2P6THC7"/>
<dbReference type="SUPFAM" id="SSF54626">
    <property type="entry name" value="Chalcone isomerase"/>
    <property type="match status" value="1"/>
</dbReference>
<keyword evidence="3" id="KW-1185">Reference proteome</keyword>
<dbReference type="InterPro" id="IPR036298">
    <property type="entry name" value="Chalcone_isomerase_sf"/>
</dbReference>